<dbReference type="Gene3D" id="3.30.565.10">
    <property type="entry name" value="Histidine kinase-like ATPase, C-terminal domain"/>
    <property type="match status" value="1"/>
</dbReference>
<dbReference type="InterPro" id="IPR050267">
    <property type="entry name" value="Anti-sigma-factor_SerPK"/>
</dbReference>
<feature type="domain" description="Histidine kinase/HSP90-like ATPase" evidence="2">
    <location>
        <begin position="81"/>
        <end position="204"/>
    </location>
</feature>
<comment type="caution">
    <text evidence="3">The sequence shown here is derived from an EMBL/GenBank/DDBJ whole genome shotgun (WGS) entry which is preliminary data.</text>
</comment>
<evidence type="ECO:0000313" key="3">
    <source>
        <dbReference type="EMBL" id="EMI17062.1"/>
    </source>
</evidence>
<dbReference type="InterPro" id="IPR003594">
    <property type="entry name" value="HATPase_dom"/>
</dbReference>
<keyword evidence="1" id="KW-0418">Kinase</keyword>
<dbReference type="AlphaFoldDB" id="M5RNU8"/>
<dbReference type="CDD" id="cd16936">
    <property type="entry name" value="HATPase_RsbW-like"/>
    <property type="match status" value="1"/>
</dbReference>
<name>M5RNU8_9BACT</name>
<dbReference type="PATRIC" id="fig|1265738.3.peg.6009"/>
<protein>
    <submittedName>
        <fullName evidence="3">Response regulator receiver protein</fullName>
    </submittedName>
</protein>
<dbReference type="PANTHER" id="PTHR35526">
    <property type="entry name" value="ANTI-SIGMA-F FACTOR RSBW-RELATED"/>
    <property type="match status" value="1"/>
</dbReference>
<evidence type="ECO:0000313" key="4">
    <source>
        <dbReference type="Proteomes" id="UP000011991"/>
    </source>
</evidence>
<dbReference type="SUPFAM" id="SSF55874">
    <property type="entry name" value="ATPase domain of HSP90 chaperone/DNA topoisomerase II/histidine kinase"/>
    <property type="match status" value="1"/>
</dbReference>
<keyword evidence="1" id="KW-0723">Serine/threonine-protein kinase</keyword>
<gene>
    <name evidence="3" type="ORF">RMSM_06021</name>
</gene>
<dbReference type="Pfam" id="PF13581">
    <property type="entry name" value="HATPase_c_2"/>
    <property type="match status" value="1"/>
</dbReference>
<dbReference type="GO" id="GO:0004674">
    <property type="term" value="F:protein serine/threonine kinase activity"/>
    <property type="evidence" value="ECO:0007669"/>
    <property type="project" value="UniProtKB-KW"/>
</dbReference>
<accession>M5RNU8</accession>
<organism evidence="3 4">
    <name type="scientific">Rhodopirellula maiorica SM1</name>
    <dbReference type="NCBI Taxonomy" id="1265738"/>
    <lineage>
        <taxon>Bacteria</taxon>
        <taxon>Pseudomonadati</taxon>
        <taxon>Planctomycetota</taxon>
        <taxon>Planctomycetia</taxon>
        <taxon>Pirellulales</taxon>
        <taxon>Pirellulaceae</taxon>
        <taxon>Novipirellula</taxon>
    </lineage>
</organism>
<evidence type="ECO:0000256" key="1">
    <source>
        <dbReference type="ARBA" id="ARBA00022527"/>
    </source>
</evidence>
<dbReference type="PANTHER" id="PTHR35526:SF3">
    <property type="entry name" value="ANTI-SIGMA-F FACTOR RSBW"/>
    <property type="match status" value="1"/>
</dbReference>
<reference evidence="3 4" key="1">
    <citation type="journal article" date="2013" name="Mar. Genomics">
        <title>Expression of sulfatases in Rhodopirellula baltica and the diversity of sulfatases in the genus Rhodopirellula.</title>
        <authorList>
            <person name="Wegner C.E."/>
            <person name="Richter-Heitmann T."/>
            <person name="Klindworth A."/>
            <person name="Klockow C."/>
            <person name="Richter M."/>
            <person name="Achstetter T."/>
            <person name="Glockner F.O."/>
            <person name="Harder J."/>
        </authorList>
    </citation>
    <scope>NUCLEOTIDE SEQUENCE [LARGE SCALE GENOMIC DNA]</scope>
    <source>
        <strain evidence="3 4">SM1</strain>
    </source>
</reference>
<dbReference type="Proteomes" id="UP000011991">
    <property type="component" value="Unassembled WGS sequence"/>
</dbReference>
<keyword evidence="1" id="KW-0808">Transferase</keyword>
<dbReference type="InterPro" id="IPR036890">
    <property type="entry name" value="HATPase_C_sf"/>
</dbReference>
<sequence>MSHCPGPLAIGPTAENAQTSVITCLQNSPANDSAVCPATNLVDSGFVQLNTEFALENDLSLIHPVIEKVLELATLIYGEYDESYRTHLSISLTEAATNAIVHGNLEISSAWLSDGENVFQEMLTKRPHDASFAERRAIVAVTMDRRQLSFAVRDQGPGFQVSQVPDPTAPENIMKAGGRGLMLMRNFMDAVVHNQQGNEVLMIKHAPAM</sequence>
<keyword evidence="4" id="KW-1185">Reference proteome</keyword>
<evidence type="ECO:0000259" key="2">
    <source>
        <dbReference type="Pfam" id="PF13581"/>
    </source>
</evidence>
<proteinExistence type="predicted"/>
<dbReference type="EMBL" id="ANOG01000869">
    <property type="protein sequence ID" value="EMI17062.1"/>
    <property type="molecule type" value="Genomic_DNA"/>
</dbReference>